<dbReference type="Pfam" id="PF20938">
    <property type="entry name" value="DUF2264_C"/>
    <property type="match status" value="1"/>
</dbReference>
<dbReference type="InterPro" id="IPR016624">
    <property type="entry name" value="UCP014753"/>
</dbReference>
<evidence type="ECO:0000313" key="4">
    <source>
        <dbReference type="EMBL" id="KAK5172078.1"/>
    </source>
</evidence>
<sequence>MSTASIAEANQPFPAHPFSKNPLRTRDDVVAACASFLDPLEAGFSPGRALVRVGGTGTRFDETAAQIEGFARPLWGLAPLLAGDSAYKNTNLFVQGLISGTDPNGSEFWGNMSDLDQRMVESCPIGFTLAVAGKDFWDPLTPQQKDNVAAWIGSMNDKEMPNTNWLWFRVFANLGLKANNAPYSHERIEKDMDHLDTFHRGDGWSNDGPEGYTQMDYYSGSFAIQYLQLLYARLAESFDPKRCEEYKRRAKSYALDFIHYQDSNGHSIPFGRSLTYRFATIAFWSAFAYASVEPPAPLTWGIVKGLFVRNLRWWSKQHHIFQPNGMLNIGYTYPNYYLAENYNSPGSPYWCMLSFACLALPADHPFWTATEEPHPFTLKSSPLPDIKYLKHPKHIMVHKNSHTYLLSSGQSCHYPLKATQSKYGHFAYSASFGYSVPTGSYTLEQFVPESALAFSDDGGEIWKLRREVEDAQFFERDGVQGLYSVMRPWKDVEVRTWLVPPVEGWGSWHVRLHRVVAGRDVQTAEGGFAILGTRKKDGRMLGQFEEETKEGTMVGEDGAVVVSKAGASGVADLAPRDVNGGRKGGICNVDANSNLMEPRTLLPTTYADLKAGSTTWFVTAVFAVPAEREGWESCWREEWENRPKLEKWTQDLMDAQ</sequence>
<feature type="region of interest" description="Disordered" evidence="1">
    <location>
        <begin position="1"/>
        <end position="20"/>
    </location>
</feature>
<evidence type="ECO:0000313" key="5">
    <source>
        <dbReference type="Proteomes" id="UP001337655"/>
    </source>
</evidence>
<dbReference type="GeneID" id="89925061"/>
<dbReference type="Pfam" id="PF10022">
    <property type="entry name" value="DUF2264"/>
    <property type="match status" value="1"/>
</dbReference>
<protein>
    <submittedName>
        <fullName evidence="4">Uncharacterized protein</fullName>
    </submittedName>
</protein>
<feature type="domain" description="DUF2264" evidence="2">
    <location>
        <begin position="25"/>
        <end position="374"/>
    </location>
</feature>
<feature type="domain" description="DUF2264" evidence="3">
    <location>
        <begin position="384"/>
        <end position="650"/>
    </location>
</feature>
<accession>A0AAV9PH24</accession>
<dbReference type="RefSeq" id="XP_064660922.1">
    <property type="nucleotide sequence ID" value="XM_064800971.1"/>
</dbReference>
<dbReference type="AlphaFoldDB" id="A0AAV9PH24"/>
<organism evidence="4 5">
    <name type="scientific">Saxophila tyrrhenica</name>
    <dbReference type="NCBI Taxonomy" id="1690608"/>
    <lineage>
        <taxon>Eukaryota</taxon>
        <taxon>Fungi</taxon>
        <taxon>Dikarya</taxon>
        <taxon>Ascomycota</taxon>
        <taxon>Pezizomycotina</taxon>
        <taxon>Dothideomycetes</taxon>
        <taxon>Dothideomycetidae</taxon>
        <taxon>Mycosphaerellales</taxon>
        <taxon>Extremaceae</taxon>
        <taxon>Saxophila</taxon>
    </lineage>
</organism>
<dbReference type="PANTHER" id="PTHR35339:SF4">
    <property type="entry name" value="LINALOOL DEHYDRATASE_ISOMERASE DOMAIN-CONTAINING PROTEIN"/>
    <property type="match status" value="1"/>
</dbReference>
<evidence type="ECO:0000256" key="1">
    <source>
        <dbReference type="SAM" id="MobiDB-lite"/>
    </source>
</evidence>
<keyword evidence="5" id="KW-1185">Reference proteome</keyword>
<dbReference type="InterPro" id="IPR049237">
    <property type="entry name" value="DUF2264_C"/>
</dbReference>
<proteinExistence type="predicted"/>
<evidence type="ECO:0000259" key="2">
    <source>
        <dbReference type="Pfam" id="PF10022"/>
    </source>
</evidence>
<dbReference type="EMBL" id="JAVRRT010000005">
    <property type="protein sequence ID" value="KAK5172078.1"/>
    <property type="molecule type" value="Genomic_DNA"/>
</dbReference>
<dbReference type="Proteomes" id="UP001337655">
    <property type="component" value="Unassembled WGS sequence"/>
</dbReference>
<name>A0AAV9PH24_9PEZI</name>
<evidence type="ECO:0000259" key="3">
    <source>
        <dbReference type="Pfam" id="PF20938"/>
    </source>
</evidence>
<reference evidence="4 5" key="1">
    <citation type="submission" date="2023-08" db="EMBL/GenBank/DDBJ databases">
        <title>Black Yeasts Isolated from many extreme environments.</title>
        <authorList>
            <person name="Coleine C."/>
            <person name="Stajich J.E."/>
            <person name="Selbmann L."/>
        </authorList>
    </citation>
    <scope>NUCLEOTIDE SEQUENCE [LARGE SCALE GENOMIC DNA]</scope>
    <source>
        <strain evidence="4 5">CCFEE 5935</strain>
    </source>
</reference>
<gene>
    <name evidence="4" type="ORF">LTR77_003715</name>
</gene>
<dbReference type="PANTHER" id="PTHR35339">
    <property type="entry name" value="LINALOOL DEHYDRATASE_ISOMERASE DOMAIN-CONTAINING PROTEIN"/>
    <property type="match status" value="1"/>
</dbReference>
<comment type="caution">
    <text evidence="4">The sequence shown here is derived from an EMBL/GenBank/DDBJ whole genome shotgun (WGS) entry which is preliminary data.</text>
</comment>
<dbReference type="PIRSF" id="PIRSF014753">
    <property type="entry name" value="UCP014753"/>
    <property type="match status" value="1"/>
</dbReference>
<dbReference type="InterPro" id="IPR049349">
    <property type="entry name" value="DUF2264_N"/>
</dbReference>